<dbReference type="AlphaFoldDB" id="A0A0J9GV34"/>
<dbReference type="GO" id="GO:0005524">
    <property type="term" value="F:ATP binding"/>
    <property type="evidence" value="ECO:0007669"/>
    <property type="project" value="UniProtKB-KW"/>
</dbReference>
<evidence type="ECO:0000313" key="6">
    <source>
        <dbReference type="Proteomes" id="UP000037178"/>
    </source>
</evidence>
<organism evidence="5 6">
    <name type="scientific">Candidatus Rhodobacter oscarellae</name>
    <dbReference type="NCBI Taxonomy" id="1675527"/>
    <lineage>
        <taxon>Bacteria</taxon>
        <taxon>Pseudomonadati</taxon>
        <taxon>Pseudomonadota</taxon>
        <taxon>Alphaproteobacteria</taxon>
        <taxon>Rhodobacterales</taxon>
        <taxon>Rhodobacter group</taxon>
        <taxon>Rhodobacter</taxon>
    </lineage>
</organism>
<protein>
    <submittedName>
        <fullName evidence="5">ABC transporter, ATP-binding protein</fullName>
    </submittedName>
</protein>
<comment type="similarity">
    <text evidence="1">Belongs to the ABC transporter superfamily.</text>
</comment>
<dbReference type="Proteomes" id="UP000037178">
    <property type="component" value="Unassembled WGS sequence"/>
</dbReference>
<keyword evidence="2" id="KW-0547">Nucleotide-binding</keyword>
<evidence type="ECO:0000256" key="1">
    <source>
        <dbReference type="ARBA" id="ARBA00005417"/>
    </source>
</evidence>
<dbReference type="InterPro" id="IPR015854">
    <property type="entry name" value="ABC_transpr_LolD-like"/>
</dbReference>
<dbReference type="PATRIC" id="fig|1675527.3.peg.2523"/>
<dbReference type="SMART" id="SM00382">
    <property type="entry name" value="AAA"/>
    <property type="match status" value="1"/>
</dbReference>
<dbReference type="GO" id="GO:0005886">
    <property type="term" value="C:plasma membrane"/>
    <property type="evidence" value="ECO:0007669"/>
    <property type="project" value="TreeGrafter"/>
</dbReference>
<keyword evidence="6" id="KW-1185">Reference proteome</keyword>
<comment type="caution">
    <text evidence="5">The sequence shown here is derived from an EMBL/GenBank/DDBJ whole genome shotgun (WGS) entry which is preliminary data.</text>
</comment>
<evidence type="ECO:0000256" key="3">
    <source>
        <dbReference type="ARBA" id="ARBA00022840"/>
    </source>
</evidence>
<dbReference type="InterPro" id="IPR027417">
    <property type="entry name" value="P-loop_NTPase"/>
</dbReference>
<dbReference type="Pfam" id="PF00005">
    <property type="entry name" value="ABC_tran"/>
    <property type="match status" value="1"/>
</dbReference>
<name>A0A0J9GV34_9RHOB</name>
<dbReference type="PANTHER" id="PTHR24220:SF689">
    <property type="entry name" value="LIPOPROTEIN-RELEASING SYSTEM ATP-BINDING PROTEIN LOLD"/>
    <property type="match status" value="1"/>
</dbReference>
<proteinExistence type="inferred from homology"/>
<sequence>MPRLEAPAGCALGIHGPSGAGKSTLLFALAGLLGQTKGQVLWGPTDLNRQSERQRSRFRAANIGMIFQDFLLFDELGPVDNAALQTLFAPHARRPGIRRMARDLLTSLGIEQDSRSVASFSGGERQRVAVARALAHDPMIVLADEPTASLHRAAADALTDDLISRVEDRGCSLIVVSHDDRLLDRMDRVISLEHGTVTGGIAA</sequence>
<dbReference type="PROSITE" id="PS50893">
    <property type="entry name" value="ABC_TRANSPORTER_2"/>
    <property type="match status" value="1"/>
</dbReference>
<evidence type="ECO:0000313" key="5">
    <source>
        <dbReference type="EMBL" id="KMW57438.1"/>
    </source>
</evidence>
<dbReference type="SUPFAM" id="SSF52540">
    <property type="entry name" value="P-loop containing nucleoside triphosphate hydrolases"/>
    <property type="match status" value="1"/>
</dbReference>
<dbReference type="PROSITE" id="PS00211">
    <property type="entry name" value="ABC_TRANSPORTER_1"/>
    <property type="match status" value="1"/>
</dbReference>
<dbReference type="InterPro" id="IPR017871">
    <property type="entry name" value="ABC_transporter-like_CS"/>
</dbReference>
<dbReference type="InterPro" id="IPR003593">
    <property type="entry name" value="AAA+_ATPase"/>
</dbReference>
<accession>A0A0J9GV34</accession>
<dbReference type="EMBL" id="LFTY01000002">
    <property type="protein sequence ID" value="KMW57438.1"/>
    <property type="molecule type" value="Genomic_DNA"/>
</dbReference>
<evidence type="ECO:0000256" key="2">
    <source>
        <dbReference type="ARBA" id="ARBA00022741"/>
    </source>
</evidence>
<evidence type="ECO:0000259" key="4">
    <source>
        <dbReference type="PROSITE" id="PS50893"/>
    </source>
</evidence>
<feature type="domain" description="ABC transporter" evidence="4">
    <location>
        <begin position="1"/>
        <end position="203"/>
    </location>
</feature>
<dbReference type="PANTHER" id="PTHR24220">
    <property type="entry name" value="IMPORT ATP-BINDING PROTEIN"/>
    <property type="match status" value="1"/>
</dbReference>
<dbReference type="Gene3D" id="3.40.50.300">
    <property type="entry name" value="P-loop containing nucleotide triphosphate hydrolases"/>
    <property type="match status" value="1"/>
</dbReference>
<gene>
    <name evidence="5" type="ORF">AIOL_002402</name>
</gene>
<dbReference type="GO" id="GO:0022857">
    <property type="term" value="F:transmembrane transporter activity"/>
    <property type="evidence" value="ECO:0007669"/>
    <property type="project" value="TreeGrafter"/>
</dbReference>
<keyword evidence="3 5" id="KW-0067">ATP-binding</keyword>
<dbReference type="STRING" id="1675527.AIOL_002402"/>
<dbReference type="GO" id="GO:0016887">
    <property type="term" value="F:ATP hydrolysis activity"/>
    <property type="evidence" value="ECO:0007669"/>
    <property type="project" value="InterPro"/>
</dbReference>
<reference evidence="5 6" key="1">
    <citation type="submission" date="2015-06" db="EMBL/GenBank/DDBJ databases">
        <title>Draft genome sequence of an Alphaproteobacteria species associated to the Mediterranean sponge Oscarella lobularis.</title>
        <authorList>
            <person name="Jourda C."/>
            <person name="Santini S."/>
            <person name="Claverie J.-M."/>
        </authorList>
    </citation>
    <scope>NUCLEOTIDE SEQUENCE [LARGE SCALE GENOMIC DNA]</scope>
    <source>
        <strain evidence="5">IGS</strain>
    </source>
</reference>
<dbReference type="InterPro" id="IPR003439">
    <property type="entry name" value="ABC_transporter-like_ATP-bd"/>
</dbReference>